<accession>A0A8K0G8K3</accession>
<dbReference type="OrthoDB" id="676979at2759"/>
<sequence>MIVTYRSKDFTRLLQTIKLFWDPSKCDQQIKMELISIRRFTSRLQKLLLWSNVLCIVLVMSFPLLQNKFPTGIWTMEGYAVLYRCVMIGQTIIVPLSALSLCALDCMYLGLCTEIVIQFRMLSHYLQKLKSEDSIIDEMEINQLNQIKSLVRLFFRFVKEFRRAFSLVLLIEFVVDGPLICAELLAGFESTLQVFMIKDDHNIRNCKFVCFSPSYQAQARHVIVFIFVNLQLAFFCISANYITNEALAVSDAVYFSNWYSQHIPSLKVPLLLIIQNSQNEIAIKGGGLVTINAGTIVN</sequence>
<evidence type="ECO:0000256" key="6">
    <source>
        <dbReference type="ARBA" id="ARBA00022989"/>
    </source>
</evidence>
<evidence type="ECO:0000313" key="12">
    <source>
        <dbReference type="Proteomes" id="UP000801492"/>
    </source>
</evidence>
<feature type="transmembrane region" description="Helical" evidence="10">
    <location>
        <begin position="86"/>
        <end position="111"/>
    </location>
</feature>
<gene>
    <name evidence="11" type="ORF">ILUMI_13542</name>
</gene>
<dbReference type="EMBL" id="VTPC01008633">
    <property type="protein sequence ID" value="KAF2892632.1"/>
    <property type="molecule type" value="Genomic_DNA"/>
</dbReference>
<dbReference type="InterPro" id="IPR004117">
    <property type="entry name" value="7tm6_olfct_rcpt"/>
</dbReference>
<evidence type="ECO:0000256" key="8">
    <source>
        <dbReference type="ARBA" id="ARBA00023170"/>
    </source>
</evidence>
<keyword evidence="8" id="KW-0675">Receptor</keyword>
<keyword evidence="7 10" id="KW-0472">Membrane</keyword>
<evidence type="ECO:0000256" key="10">
    <source>
        <dbReference type="SAM" id="Phobius"/>
    </source>
</evidence>
<organism evidence="11 12">
    <name type="scientific">Ignelater luminosus</name>
    <name type="common">Cucubano</name>
    <name type="synonym">Pyrophorus luminosus</name>
    <dbReference type="NCBI Taxonomy" id="2038154"/>
    <lineage>
        <taxon>Eukaryota</taxon>
        <taxon>Metazoa</taxon>
        <taxon>Ecdysozoa</taxon>
        <taxon>Arthropoda</taxon>
        <taxon>Hexapoda</taxon>
        <taxon>Insecta</taxon>
        <taxon>Pterygota</taxon>
        <taxon>Neoptera</taxon>
        <taxon>Endopterygota</taxon>
        <taxon>Coleoptera</taxon>
        <taxon>Polyphaga</taxon>
        <taxon>Elateriformia</taxon>
        <taxon>Elateroidea</taxon>
        <taxon>Elateridae</taxon>
        <taxon>Agrypninae</taxon>
        <taxon>Pyrophorini</taxon>
        <taxon>Ignelater</taxon>
    </lineage>
</organism>
<keyword evidence="3" id="KW-0716">Sensory transduction</keyword>
<evidence type="ECO:0000256" key="1">
    <source>
        <dbReference type="ARBA" id="ARBA00004651"/>
    </source>
</evidence>
<dbReference type="Proteomes" id="UP000801492">
    <property type="component" value="Unassembled WGS sequence"/>
</dbReference>
<evidence type="ECO:0000256" key="9">
    <source>
        <dbReference type="ARBA" id="ARBA00023224"/>
    </source>
</evidence>
<dbReference type="Pfam" id="PF02949">
    <property type="entry name" value="7tm_6"/>
    <property type="match status" value="2"/>
</dbReference>
<keyword evidence="6 10" id="KW-1133">Transmembrane helix</keyword>
<keyword evidence="4 10" id="KW-0812">Transmembrane</keyword>
<reference evidence="11" key="1">
    <citation type="submission" date="2019-08" db="EMBL/GenBank/DDBJ databases">
        <title>The genome of the North American firefly Photinus pyralis.</title>
        <authorList>
            <consortium name="Photinus pyralis genome working group"/>
            <person name="Fallon T.R."/>
            <person name="Sander Lower S.E."/>
            <person name="Weng J.-K."/>
        </authorList>
    </citation>
    <scope>NUCLEOTIDE SEQUENCE</scope>
    <source>
        <strain evidence="11">TRF0915ILg1</strain>
        <tissue evidence="11">Whole body</tissue>
    </source>
</reference>
<evidence type="ECO:0000256" key="3">
    <source>
        <dbReference type="ARBA" id="ARBA00022606"/>
    </source>
</evidence>
<keyword evidence="5" id="KW-0552">Olfaction</keyword>
<evidence type="ECO:0000256" key="2">
    <source>
        <dbReference type="ARBA" id="ARBA00022475"/>
    </source>
</evidence>
<feature type="transmembrane region" description="Helical" evidence="10">
    <location>
        <begin position="222"/>
        <end position="242"/>
    </location>
</feature>
<dbReference type="GO" id="GO:0007165">
    <property type="term" value="P:signal transduction"/>
    <property type="evidence" value="ECO:0007669"/>
    <property type="project" value="UniProtKB-KW"/>
</dbReference>
<dbReference type="AlphaFoldDB" id="A0A8K0G8K3"/>
<keyword evidence="12" id="KW-1185">Reference proteome</keyword>
<dbReference type="GO" id="GO:0005886">
    <property type="term" value="C:plasma membrane"/>
    <property type="evidence" value="ECO:0007669"/>
    <property type="project" value="UniProtKB-SubCell"/>
</dbReference>
<evidence type="ECO:0000313" key="11">
    <source>
        <dbReference type="EMBL" id="KAF2892632.1"/>
    </source>
</evidence>
<keyword evidence="9" id="KW-0807">Transducer</keyword>
<dbReference type="PANTHER" id="PTHR21137:SF35">
    <property type="entry name" value="ODORANT RECEPTOR 19A-RELATED"/>
    <property type="match status" value="1"/>
</dbReference>
<proteinExistence type="predicted"/>
<dbReference type="GO" id="GO:0005549">
    <property type="term" value="F:odorant binding"/>
    <property type="evidence" value="ECO:0007669"/>
    <property type="project" value="InterPro"/>
</dbReference>
<dbReference type="GO" id="GO:0004984">
    <property type="term" value="F:olfactory receptor activity"/>
    <property type="evidence" value="ECO:0007669"/>
    <property type="project" value="InterPro"/>
</dbReference>
<comment type="subcellular location">
    <subcellularLocation>
        <location evidence="1">Cell membrane</location>
        <topology evidence="1">Multi-pass membrane protein</topology>
    </subcellularLocation>
</comment>
<protein>
    <submittedName>
        <fullName evidence="11">Uncharacterized protein</fullName>
    </submittedName>
</protein>
<comment type="caution">
    <text evidence="11">The sequence shown here is derived from an EMBL/GenBank/DDBJ whole genome shotgun (WGS) entry which is preliminary data.</text>
</comment>
<dbReference type="PANTHER" id="PTHR21137">
    <property type="entry name" value="ODORANT RECEPTOR"/>
    <property type="match status" value="1"/>
</dbReference>
<name>A0A8K0G8K3_IGNLU</name>
<evidence type="ECO:0000256" key="7">
    <source>
        <dbReference type="ARBA" id="ARBA00023136"/>
    </source>
</evidence>
<feature type="transmembrane region" description="Helical" evidence="10">
    <location>
        <begin position="47"/>
        <end position="66"/>
    </location>
</feature>
<evidence type="ECO:0000256" key="5">
    <source>
        <dbReference type="ARBA" id="ARBA00022725"/>
    </source>
</evidence>
<feature type="transmembrane region" description="Helical" evidence="10">
    <location>
        <begin position="164"/>
        <end position="186"/>
    </location>
</feature>
<keyword evidence="2" id="KW-1003">Cell membrane</keyword>
<feature type="non-terminal residue" evidence="11">
    <location>
        <position position="1"/>
    </location>
</feature>
<evidence type="ECO:0000256" key="4">
    <source>
        <dbReference type="ARBA" id="ARBA00022692"/>
    </source>
</evidence>